<accession>A0A4Y2BU60</accession>
<evidence type="ECO:0000256" key="1">
    <source>
        <dbReference type="SAM" id="MobiDB-lite"/>
    </source>
</evidence>
<feature type="compositionally biased region" description="Polar residues" evidence="1">
    <location>
        <begin position="140"/>
        <end position="164"/>
    </location>
</feature>
<proteinExistence type="predicted"/>
<protein>
    <submittedName>
        <fullName evidence="2">Uncharacterized protein</fullName>
    </submittedName>
</protein>
<feature type="region of interest" description="Disordered" evidence="1">
    <location>
        <begin position="17"/>
        <end position="88"/>
    </location>
</feature>
<sequence length="248" mass="27862">MADVKFEEEDMWLVEFPPNPPVAAKPAEKRSRLRRHSSVEVGHEIPFRLAAQKPPTENFLHPTMYGDQQISPRRFSESQARPDVVPLNKSFAAKVRRVLAKVRVSRDSDDQSSSETSSPQSSYKWPQVTTKTEDKKARRSSTGSTNLSSLFQQKSMPSSKRFQTSSSESEENSNRRYGSDGKPVVKRILPTITESSSFDSLRDSPLMPHASTQPVISMPNLDSENLMVVIDMTDAAQDELSLKHVIVE</sequence>
<dbReference type="EMBL" id="BGPR01000107">
    <property type="protein sequence ID" value="GBL94995.1"/>
    <property type="molecule type" value="Genomic_DNA"/>
</dbReference>
<dbReference type="OrthoDB" id="6426645at2759"/>
<feature type="region of interest" description="Disordered" evidence="1">
    <location>
        <begin position="102"/>
        <end position="185"/>
    </location>
</feature>
<feature type="compositionally biased region" description="Low complexity" evidence="1">
    <location>
        <begin position="111"/>
        <end position="122"/>
    </location>
</feature>
<comment type="caution">
    <text evidence="2">The sequence shown here is derived from an EMBL/GenBank/DDBJ whole genome shotgun (WGS) entry which is preliminary data.</text>
</comment>
<feature type="compositionally biased region" description="Basic and acidic residues" evidence="1">
    <location>
        <begin position="37"/>
        <end position="46"/>
    </location>
</feature>
<keyword evidence="3" id="KW-1185">Reference proteome</keyword>
<dbReference type="Proteomes" id="UP000499080">
    <property type="component" value="Unassembled WGS sequence"/>
</dbReference>
<name>A0A4Y2BU60_ARAVE</name>
<gene>
    <name evidence="2" type="ORF">AVEN_187504_1</name>
</gene>
<evidence type="ECO:0000313" key="3">
    <source>
        <dbReference type="Proteomes" id="UP000499080"/>
    </source>
</evidence>
<dbReference type="AlphaFoldDB" id="A0A4Y2BU60"/>
<reference evidence="2 3" key="1">
    <citation type="journal article" date="2019" name="Sci. Rep.">
        <title>Orb-weaving spider Araneus ventricosus genome elucidates the spidroin gene catalogue.</title>
        <authorList>
            <person name="Kono N."/>
            <person name="Nakamura H."/>
            <person name="Ohtoshi R."/>
            <person name="Moran D.A.P."/>
            <person name="Shinohara A."/>
            <person name="Yoshida Y."/>
            <person name="Fujiwara M."/>
            <person name="Mori M."/>
            <person name="Tomita M."/>
            <person name="Arakawa K."/>
        </authorList>
    </citation>
    <scope>NUCLEOTIDE SEQUENCE [LARGE SCALE GENOMIC DNA]</scope>
</reference>
<organism evidence="2 3">
    <name type="scientific">Araneus ventricosus</name>
    <name type="common">Orbweaver spider</name>
    <name type="synonym">Epeira ventricosa</name>
    <dbReference type="NCBI Taxonomy" id="182803"/>
    <lineage>
        <taxon>Eukaryota</taxon>
        <taxon>Metazoa</taxon>
        <taxon>Ecdysozoa</taxon>
        <taxon>Arthropoda</taxon>
        <taxon>Chelicerata</taxon>
        <taxon>Arachnida</taxon>
        <taxon>Araneae</taxon>
        <taxon>Araneomorphae</taxon>
        <taxon>Entelegynae</taxon>
        <taxon>Araneoidea</taxon>
        <taxon>Araneidae</taxon>
        <taxon>Araneus</taxon>
    </lineage>
</organism>
<evidence type="ECO:0000313" key="2">
    <source>
        <dbReference type="EMBL" id="GBL94995.1"/>
    </source>
</evidence>